<evidence type="ECO:0000313" key="7">
    <source>
        <dbReference type="RefSeq" id="XP_030376715.1"/>
    </source>
</evidence>
<dbReference type="Gene3D" id="2.60.120.1540">
    <property type="match status" value="2"/>
</dbReference>
<feature type="compositionally biased region" description="Acidic residues" evidence="3">
    <location>
        <begin position="487"/>
        <end position="498"/>
    </location>
</feature>
<keyword evidence="4" id="KW-0812">Transmembrane</keyword>
<dbReference type="InterPro" id="IPR008930">
    <property type="entry name" value="Terpenoid_cyclase/PrenylTrfase"/>
</dbReference>
<dbReference type="GO" id="GO:0005576">
    <property type="term" value="C:extracellular region"/>
    <property type="evidence" value="ECO:0007669"/>
    <property type="project" value="InterPro"/>
</dbReference>
<dbReference type="RefSeq" id="XP_030376715.1">
    <property type="nucleotide sequence ID" value="XM_030520855.1"/>
</dbReference>
<evidence type="ECO:0000256" key="1">
    <source>
        <dbReference type="ARBA" id="ARBA00022729"/>
    </source>
</evidence>
<dbReference type="Gene3D" id="2.60.40.690">
    <property type="entry name" value="Alpha-macroglobulin, receptor-binding domain"/>
    <property type="match status" value="1"/>
</dbReference>
<dbReference type="SUPFAM" id="SSF48239">
    <property type="entry name" value="Terpenoid cyclases/Protein prenyltransferases"/>
    <property type="match status" value="1"/>
</dbReference>
<dbReference type="InterPro" id="IPR002890">
    <property type="entry name" value="MG2"/>
</dbReference>
<dbReference type="Proteomes" id="UP000504634">
    <property type="component" value="Unplaced"/>
</dbReference>
<keyword evidence="2" id="KW-0882">Thioester bond</keyword>
<dbReference type="Gene3D" id="2.60.40.2950">
    <property type="match status" value="1"/>
</dbReference>
<keyword evidence="4" id="KW-0472">Membrane</keyword>
<dbReference type="Gene3D" id="1.50.10.20">
    <property type="match status" value="2"/>
</dbReference>
<proteinExistence type="predicted"/>
<dbReference type="SUPFAM" id="SSF49410">
    <property type="entry name" value="Alpha-macroglobulin receptor domain"/>
    <property type="match status" value="1"/>
</dbReference>
<feature type="transmembrane region" description="Helical" evidence="4">
    <location>
        <begin position="37"/>
        <end position="57"/>
    </location>
</feature>
<dbReference type="InterPro" id="IPR050473">
    <property type="entry name" value="A2M/Complement_sys"/>
</dbReference>
<reference evidence="7" key="1">
    <citation type="submission" date="2025-08" db="UniProtKB">
        <authorList>
            <consortium name="RefSeq"/>
        </authorList>
    </citation>
    <scope>IDENTIFICATION</scope>
    <source>
        <strain evidence="7">11010-0011.00</strain>
        <tissue evidence="7">Whole body</tissue>
    </source>
</reference>
<dbReference type="Pfam" id="PF17791">
    <property type="entry name" value="MG3"/>
    <property type="match status" value="1"/>
</dbReference>
<dbReference type="GO" id="GO:0004866">
    <property type="term" value="F:endopeptidase inhibitor activity"/>
    <property type="evidence" value="ECO:0007669"/>
    <property type="project" value="InterPro"/>
</dbReference>
<evidence type="ECO:0000313" key="6">
    <source>
        <dbReference type="Proteomes" id="UP000504634"/>
    </source>
</evidence>
<dbReference type="InterPro" id="IPR041555">
    <property type="entry name" value="MG3"/>
</dbReference>
<dbReference type="InterPro" id="IPR013783">
    <property type="entry name" value="Ig-like_fold"/>
</dbReference>
<dbReference type="PANTHER" id="PTHR11412">
    <property type="entry name" value="MACROGLOBULIN / COMPLEMENT"/>
    <property type="match status" value="1"/>
</dbReference>
<feature type="domain" description="Alpha-2-macroglobulin" evidence="5">
    <location>
        <begin position="762"/>
        <end position="853"/>
    </location>
</feature>
<gene>
    <name evidence="7" type="primary">LOC115625710</name>
</gene>
<dbReference type="Pfam" id="PF07703">
    <property type="entry name" value="A2M_BRD"/>
    <property type="match status" value="1"/>
</dbReference>
<dbReference type="GeneID" id="115625710"/>
<dbReference type="Pfam" id="PF01835">
    <property type="entry name" value="MG2"/>
    <property type="match status" value="1"/>
</dbReference>
<feature type="region of interest" description="Disordered" evidence="3">
    <location>
        <begin position="479"/>
        <end position="498"/>
    </location>
</feature>
<dbReference type="Gene3D" id="2.60.40.1930">
    <property type="match status" value="2"/>
</dbReference>
<dbReference type="Gene3D" id="2.20.130.20">
    <property type="match status" value="1"/>
</dbReference>
<dbReference type="CDD" id="cd00688">
    <property type="entry name" value="ISOPREN_C2_like"/>
    <property type="match status" value="1"/>
</dbReference>
<protein>
    <submittedName>
        <fullName evidence="7">CD109 antigen-like</fullName>
    </submittedName>
</protein>
<evidence type="ECO:0000256" key="3">
    <source>
        <dbReference type="SAM" id="MobiDB-lite"/>
    </source>
</evidence>
<dbReference type="SMART" id="SM01360">
    <property type="entry name" value="A2M"/>
    <property type="match status" value="1"/>
</dbReference>
<keyword evidence="4" id="KW-1133">Transmembrane helix</keyword>
<dbReference type="Gene3D" id="2.60.40.10">
    <property type="entry name" value="Immunoglobulins"/>
    <property type="match status" value="1"/>
</dbReference>
<dbReference type="InterPro" id="IPR011625">
    <property type="entry name" value="A2M_N_BRD"/>
</dbReference>
<evidence type="ECO:0000256" key="2">
    <source>
        <dbReference type="ARBA" id="ARBA00022966"/>
    </source>
</evidence>
<keyword evidence="1" id="KW-0732">Signal</keyword>
<dbReference type="InterPro" id="IPR036595">
    <property type="entry name" value="A-macroglobulin_rcpt-bd_sf"/>
</dbReference>
<sequence>MRHNARRITGKAIFYAQNGFSSVLVLVMNGTRRLAELGVWIFSIFLPVISVNGYYVIASAGSIYSGRSYGIALGILNSNKSSKCEVRISGPSYNASAEVELTPQEPVQYIQFNVPELKRGLYELQVRSLIGAPFYNKTMLFWNNFKNLQKIQTSKTHYRPGERLQFRVLWYDELLVPVQPETTAVVWIEDAQGNRIKFYKQMRTIKGVFEAQLQLGQRPVLGRWRICVQNGPDTVEECAYFELSEYQAPPFRVLLSSQRKLSLADKQLLVHVQARYSYDGPVEGNATLFLESYTDENVEHSAQRMTKTAFLHRGQAQFSIPLTSLGASIPKGMQLQLGITVQVEERFTGVGQNGSITVTLYGDPYTISCIRSNGFCRNLKLNIERTIGFRIKHVNGTAVQDKNGIVKLLYTPANPKDPTPPHVYESRLNSKGAVYFKVNLTRPQNAEALDTDQTVQYYTLLEYNGHKQDLLTTNGQLRTAESPGEIPESDESVSDYDDGVTKEREYVDSIESGVVQLRDDFADMDMKSNGKARQQKSKTSNNVVYFEKGIPTGAPQLFNFKLMQAFDYAICVILVNGNVIAATRVFPDHSKLNYNIKVQFTLSMWPFVRIYIYGMQATKTYLSVAQRTIVVKRPENTIQIQAPAAVSPGEDITLNIKTIRHSYVGLLAVEQNTLRLAMGATNDLNVDYMEFLKYQIRAYAPNTQHLEPQPGEDNGLVTLTNANFVLNADTVDTIPKGNRRNSPLYPRTASVGPKVRSQFADVWIFSSIEDTKDAWTKWGTRVPDSITNWQLSAFAMHPIAGLSLLSPPIEIISSKPFFMTTNMPDSIKRGEILKLPLVCFNKRNISINVIISLRRAPASFDLLTEKGNLLPNASSTLQQELLIPADDSSVVFFYLRAHSTGILKLNFTAKSTSTLAKDQDILYRTLSVKDGGFLIAKRVATIRSLNTPLTVEGKLELEARPQHRIHSVECHISRNIFSPKLRELSHTTSPDNAEQLITRLLGNQHLWEFLPSSQRTDKLREQLSVDFQSFLALRHKDGGFCYYAHLLELPTASCSSTWLTAYALEALYLLQAPPLEVEQRQLKISVRFLQTRRRGFYYAEQGPTPTRSHLTQLELTMEVVQILQKLQPTKLNRTVHHLWHQLNATTDSHLLIKGIKFVKRRHTDLLSWIPSLFNSSSNTHRQLLETAGRFLLCLLSENLESSSESSTLFQWLVSQLYGRDSVAESYESSFALHAIFAYVARIGYNFTENLKVQLYAQQKEVLLSFNAGNAWMVQRATLPFETREVHYRAHGLGQLLLQCSYNYDLLEPYERRSQRTFIKRYELKVRIQGLLGTLTLSLDMCIHLLPYVDNTEGSALDLLLPTGYALTDGNLKELLNDKAVRYAKSKEGKTRLHVELLPLSNSNAKCLTVGLRKEHELPSLRNGTLIAYDINDDSGQEPELVSFKI</sequence>
<dbReference type="OrthoDB" id="7883457at2759"/>
<dbReference type="Gene3D" id="6.20.50.160">
    <property type="match status" value="1"/>
</dbReference>
<dbReference type="PANTHER" id="PTHR11412:SF136">
    <property type="entry name" value="CD109 ANTIGEN"/>
    <property type="match status" value="1"/>
</dbReference>
<evidence type="ECO:0000259" key="5">
    <source>
        <dbReference type="SMART" id="SM01360"/>
    </source>
</evidence>
<organism evidence="6 7">
    <name type="scientific">Drosophila lebanonensis</name>
    <name type="common">Fruit fly</name>
    <name type="synonym">Scaptodrosophila lebanonensis</name>
    <dbReference type="NCBI Taxonomy" id="7225"/>
    <lineage>
        <taxon>Eukaryota</taxon>
        <taxon>Metazoa</taxon>
        <taxon>Ecdysozoa</taxon>
        <taxon>Arthropoda</taxon>
        <taxon>Hexapoda</taxon>
        <taxon>Insecta</taxon>
        <taxon>Pterygota</taxon>
        <taxon>Neoptera</taxon>
        <taxon>Endopterygota</taxon>
        <taxon>Diptera</taxon>
        <taxon>Brachycera</taxon>
        <taxon>Muscomorpha</taxon>
        <taxon>Ephydroidea</taxon>
        <taxon>Drosophilidae</taxon>
        <taxon>Scaptodrosophila</taxon>
    </lineage>
</organism>
<name>A0A6J2TMI0_DROLE</name>
<dbReference type="Pfam" id="PF00207">
    <property type="entry name" value="A2M"/>
    <property type="match status" value="1"/>
</dbReference>
<accession>A0A6J2TMI0</accession>
<dbReference type="InterPro" id="IPR001599">
    <property type="entry name" value="Macroglobln_a2"/>
</dbReference>
<keyword evidence="6" id="KW-1185">Reference proteome</keyword>
<dbReference type="Gene3D" id="2.60.40.1940">
    <property type="match status" value="1"/>
</dbReference>
<evidence type="ECO:0000256" key="4">
    <source>
        <dbReference type="SAM" id="Phobius"/>
    </source>
</evidence>